<evidence type="ECO:0000313" key="12">
    <source>
        <dbReference type="Proteomes" id="UP001158066"/>
    </source>
</evidence>
<dbReference type="InterPro" id="IPR017871">
    <property type="entry name" value="ABC_transporter-like_CS"/>
</dbReference>
<evidence type="ECO:0000256" key="4">
    <source>
        <dbReference type="ARBA" id="ARBA00022597"/>
    </source>
</evidence>
<keyword evidence="5" id="KW-0677">Repeat</keyword>
<proteinExistence type="predicted"/>
<evidence type="ECO:0000259" key="10">
    <source>
        <dbReference type="PROSITE" id="PS50893"/>
    </source>
</evidence>
<dbReference type="Pfam" id="PF00005">
    <property type="entry name" value="ABC_tran"/>
    <property type="match status" value="2"/>
</dbReference>
<dbReference type="GO" id="GO:0005524">
    <property type="term" value="F:ATP binding"/>
    <property type="evidence" value="ECO:0007669"/>
    <property type="project" value="UniProtKB-KW"/>
</dbReference>
<dbReference type="GO" id="GO:0005886">
    <property type="term" value="C:plasma membrane"/>
    <property type="evidence" value="ECO:0007669"/>
    <property type="project" value="UniProtKB-SubCell"/>
</dbReference>
<comment type="subcellular location">
    <subcellularLocation>
        <location evidence="1">Cell membrane</location>
        <topology evidence="1">Peripheral membrane protein</topology>
    </subcellularLocation>
</comment>
<evidence type="ECO:0000256" key="9">
    <source>
        <dbReference type="ARBA" id="ARBA00023136"/>
    </source>
</evidence>
<accession>A0AA46AKK3</accession>
<sequence>MVKHVEQALERHAPENIIEMRHITKEFPGVKALDDVSFDVRKGEVHALVGENGAGKSTMIKILMGVYTRTAGEIYIEGEPVDLKSPMQAEKYGLGAVYQDVNLAKDLSVAENFYMGQLPSNRFGLVDYTTMFRETEKILRSINVHVNPRAVINELSVAQQEMVVIGKILHLKAKLVIFDEPTALLTNEEIEELFKIIHMLKEQQVGVIYITHRMDEIFRISDRVTVMKDGKRVATVNTGETDENQLITMMVGRNTENMYEIKQGELGAPVLQVEGLTRENAFRNITFEVKKGEIFGMFGLVGSGRTEIVRGIFGADKLDSGTLFIHGKKVAINSPQTAIEKGLALIPENRKDQGLALELSIEVNTNMVAINKVSAHGVISKRKSNSQAAALVERLSTKTPSIHQLVKNLSGGNQQKVVISKWLAQESDIFIFDEPTVGVDVGAKQEIYKIFEILLKQGKSIILISSYLPEVIGLSNRLMVMHEGEQMGILNKSDFNDEAILKLASGLR</sequence>
<name>A0AA46AKK3_9CLOT</name>
<keyword evidence="9" id="KW-0472">Membrane</keyword>
<reference evidence="11" key="1">
    <citation type="submission" date="2017-05" db="EMBL/GenBank/DDBJ databases">
        <authorList>
            <person name="Varghese N."/>
            <person name="Submissions S."/>
        </authorList>
    </citation>
    <scope>NUCLEOTIDE SEQUENCE</scope>
    <source>
        <strain evidence="11">Su22</strain>
    </source>
</reference>
<comment type="caution">
    <text evidence="11">The sequence shown here is derived from an EMBL/GenBank/DDBJ whole genome shotgun (WGS) entry which is preliminary data.</text>
</comment>
<keyword evidence="4" id="KW-0762">Sugar transport</keyword>
<feature type="domain" description="ABC transporter" evidence="10">
    <location>
        <begin position="253"/>
        <end position="508"/>
    </location>
</feature>
<dbReference type="InterPro" id="IPR027417">
    <property type="entry name" value="P-loop_NTPase"/>
</dbReference>
<gene>
    <name evidence="11" type="ORF">SAMN06296020_12411</name>
</gene>
<dbReference type="PROSITE" id="PS00211">
    <property type="entry name" value="ABC_TRANSPORTER_1"/>
    <property type="match status" value="1"/>
</dbReference>
<evidence type="ECO:0000256" key="6">
    <source>
        <dbReference type="ARBA" id="ARBA00022741"/>
    </source>
</evidence>
<evidence type="ECO:0000256" key="5">
    <source>
        <dbReference type="ARBA" id="ARBA00022737"/>
    </source>
</evidence>
<dbReference type="InterPro" id="IPR050107">
    <property type="entry name" value="ABC_carbohydrate_import_ATPase"/>
</dbReference>
<evidence type="ECO:0000256" key="2">
    <source>
        <dbReference type="ARBA" id="ARBA00022448"/>
    </source>
</evidence>
<dbReference type="PROSITE" id="PS50893">
    <property type="entry name" value="ABC_TRANSPORTER_2"/>
    <property type="match status" value="2"/>
</dbReference>
<dbReference type="InterPro" id="IPR003593">
    <property type="entry name" value="AAA+_ATPase"/>
</dbReference>
<dbReference type="CDD" id="cd03216">
    <property type="entry name" value="ABC_Carb_Monos_I"/>
    <property type="match status" value="1"/>
</dbReference>
<dbReference type="PANTHER" id="PTHR43790:SF3">
    <property type="entry name" value="D-ALLOSE IMPORT ATP-BINDING PROTEIN ALSA-RELATED"/>
    <property type="match status" value="1"/>
</dbReference>
<dbReference type="Gene3D" id="3.40.50.300">
    <property type="entry name" value="P-loop containing nucleotide triphosphate hydrolases"/>
    <property type="match status" value="2"/>
</dbReference>
<evidence type="ECO:0000256" key="8">
    <source>
        <dbReference type="ARBA" id="ARBA00022967"/>
    </source>
</evidence>
<dbReference type="FunFam" id="3.40.50.300:FF:000127">
    <property type="entry name" value="Ribose import ATP-binding protein RbsA"/>
    <property type="match status" value="1"/>
</dbReference>
<dbReference type="GO" id="GO:0016887">
    <property type="term" value="F:ATP hydrolysis activity"/>
    <property type="evidence" value="ECO:0007669"/>
    <property type="project" value="InterPro"/>
</dbReference>
<keyword evidence="6" id="KW-0547">Nucleotide-binding</keyword>
<dbReference type="Proteomes" id="UP001158066">
    <property type="component" value="Unassembled WGS sequence"/>
</dbReference>
<organism evidence="11 12">
    <name type="scientific">Anoxynatronum buryatiense</name>
    <dbReference type="NCBI Taxonomy" id="489973"/>
    <lineage>
        <taxon>Bacteria</taxon>
        <taxon>Bacillati</taxon>
        <taxon>Bacillota</taxon>
        <taxon>Clostridia</taxon>
        <taxon>Eubacteriales</taxon>
        <taxon>Clostridiaceae</taxon>
        <taxon>Anoxynatronum</taxon>
    </lineage>
</organism>
<dbReference type="AlphaFoldDB" id="A0AA46AKK3"/>
<evidence type="ECO:0000256" key="7">
    <source>
        <dbReference type="ARBA" id="ARBA00022840"/>
    </source>
</evidence>
<dbReference type="EMBL" id="FXUF01000024">
    <property type="protein sequence ID" value="SMP71655.1"/>
    <property type="molecule type" value="Genomic_DNA"/>
</dbReference>
<dbReference type="InterPro" id="IPR003439">
    <property type="entry name" value="ABC_transporter-like_ATP-bd"/>
</dbReference>
<feature type="domain" description="ABC transporter" evidence="10">
    <location>
        <begin position="18"/>
        <end position="254"/>
    </location>
</feature>
<dbReference type="SUPFAM" id="SSF52540">
    <property type="entry name" value="P-loop containing nucleoside triphosphate hydrolases"/>
    <property type="match status" value="2"/>
</dbReference>
<keyword evidence="2" id="KW-0813">Transport</keyword>
<dbReference type="SMART" id="SM00382">
    <property type="entry name" value="AAA"/>
    <property type="match status" value="2"/>
</dbReference>
<keyword evidence="12" id="KW-1185">Reference proteome</keyword>
<keyword evidence="7 11" id="KW-0067">ATP-binding</keyword>
<keyword evidence="8" id="KW-1278">Translocase</keyword>
<dbReference type="CDD" id="cd03215">
    <property type="entry name" value="ABC_Carb_Monos_II"/>
    <property type="match status" value="1"/>
</dbReference>
<dbReference type="PANTHER" id="PTHR43790">
    <property type="entry name" value="CARBOHYDRATE TRANSPORT ATP-BINDING PROTEIN MG119-RELATED"/>
    <property type="match status" value="1"/>
</dbReference>
<evidence type="ECO:0000256" key="3">
    <source>
        <dbReference type="ARBA" id="ARBA00022475"/>
    </source>
</evidence>
<protein>
    <submittedName>
        <fullName evidence="11">Ribose transport system ATP-binding protein</fullName>
    </submittedName>
</protein>
<keyword evidence="3" id="KW-1003">Cell membrane</keyword>
<evidence type="ECO:0000256" key="1">
    <source>
        <dbReference type="ARBA" id="ARBA00004202"/>
    </source>
</evidence>
<evidence type="ECO:0000313" key="11">
    <source>
        <dbReference type="EMBL" id="SMP71655.1"/>
    </source>
</evidence>